<dbReference type="InterPro" id="IPR016181">
    <property type="entry name" value="Acyl_CoA_acyltransferase"/>
</dbReference>
<evidence type="ECO:0000313" key="2">
    <source>
        <dbReference type="EMBL" id="UTJ06251.1"/>
    </source>
</evidence>
<protein>
    <submittedName>
        <fullName evidence="2">GNAT family N-acetyltransferase</fullName>
        <ecNumber evidence="2">2.3.1.-</ecNumber>
    </submittedName>
</protein>
<dbReference type="Proteomes" id="UP001060012">
    <property type="component" value="Chromosome"/>
</dbReference>
<keyword evidence="3" id="KW-1185">Reference proteome</keyword>
<dbReference type="SUPFAM" id="SSF55729">
    <property type="entry name" value="Acyl-CoA N-acyltransferases (Nat)"/>
    <property type="match status" value="1"/>
</dbReference>
<dbReference type="Pfam" id="PF13673">
    <property type="entry name" value="Acetyltransf_10"/>
    <property type="match status" value="1"/>
</dbReference>
<gene>
    <name evidence="2" type="ORF">NJU99_13500</name>
</gene>
<organism evidence="2 3">
    <name type="scientific">Arcobacter roscoffensis</name>
    <dbReference type="NCBI Taxonomy" id="2961520"/>
    <lineage>
        <taxon>Bacteria</taxon>
        <taxon>Pseudomonadati</taxon>
        <taxon>Campylobacterota</taxon>
        <taxon>Epsilonproteobacteria</taxon>
        <taxon>Campylobacterales</taxon>
        <taxon>Arcobacteraceae</taxon>
        <taxon>Arcobacter</taxon>
    </lineage>
</organism>
<sequence length="144" mass="17054">MKIEIKNFNELTNTEIYNILKIRAEVFVVEQNCLYNDIDDKDLEAIHMFIKEGSNIVAYLRVLKKCDEKISFGRVLVERNSRKKGYAIELISKALNLINEKWPEKNIIIEAQSYLKKFYESFSFKAIKSEHLEDGIPHYWMEKS</sequence>
<proteinExistence type="predicted"/>
<reference evidence="2" key="1">
    <citation type="submission" date="2022-07" db="EMBL/GenBank/DDBJ databases">
        <title>Arcobacter roscoffensis sp. nov., a marine bacterium isolated from coastal seawater collected from Roscoff, France.</title>
        <authorList>
            <person name="Pascual J."/>
            <person name="Lepeaux C."/>
            <person name="Methner A."/>
            <person name="Overmann J."/>
        </authorList>
    </citation>
    <scope>NUCLEOTIDE SEQUENCE</scope>
    <source>
        <strain evidence="2">ARW1-2F2</strain>
    </source>
</reference>
<dbReference type="RefSeq" id="WP_254576431.1">
    <property type="nucleotide sequence ID" value="NZ_CP100595.1"/>
</dbReference>
<dbReference type="InterPro" id="IPR000182">
    <property type="entry name" value="GNAT_dom"/>
</dbReference>
<keyword evidence="2" id="KW-0808">Transferase</keyword>
<keyword evidence="2" id="KW-0012">Acyltransferase</keyword>
<evidence type="ECO:0000259" key="1">
    <source>
        <dbReference type="PROSITE" id="PS51186"/>
    </source>
</evidence>
<dbReference type="Gene3D" id="3.40.630.30">
    <property type="match status" value="1"/>
</dbReference>
<dbReference type="GO" id="GO:0016746">
    <property type="term" value="F:acyltransferase activity"/>
    <property type="evidence" value="ECO:0007669"/>
    <property type="project" value="UniProtKB-KW"/>
</dbReference>
<feature type="domain" description="N-acetyltransferase" evidence="1">
    <location>
        <begin position="3"/>
        <end position="144"/>
    </location>
</feature>
<dbReference type="EMBL" id="CP100595">
    <property type="protein sequence ID" value="UTJ06251.1"/>
    <property type="molecule type" value="Genomic_DNA"/>
</dbReference>
<dbReference type="PROSITE" id="PS51186">
    <property type="entry name" value="GNAT"/>
    <property type="match status" value="1"/>
</dbReference>
<name>A0ABY5E661_9BACT</name>
<evidence type="ECO:0000313" key="3">
    <source>
        <dbReference type="Proteomes" id="UP001060012"/>
    </source>
</evidence>
<dbReference type="EC" id="2.3.1.-" evidence="2"/>
<accession>A0ABY5E661</accession>